<proteinExistence type="predicted"/>
<gene>
    <name evidence="1" type="ORF">GCM10009863_50000</name>
</gene>
<dbReference type="EMBL" id="BAAARJ010000017">
    <property type="protein sequence ID" value="GAA2628769.1"/>
    <property type="molecule type" value="Genomic_DNA"/>
</dbReference>
<organism evidence="1 2">
    <name type="scientific">Streptomyces axinellae</name>
    <dbReference type="NCBI Taxonomy" id="552788"/>
    <lineage>
        <taxon>Bacteria</taxon>
        <taxon>Bacillati</taxon>
        <taxon>Actinomycetota</taxon>
        <taxon>Actinomycetes</taxon>
        <taxon>Kitasatosporales</taxon>
        <taxon>Streptomycetaceae</taxon>
        <taxon>Streptomyces</taxon>
    </lineage>
</organism>
<comment type="caution">
    <text evidence="1">The sequence shown here is derived from an EMBL/GenBank/DDBJ whole genome shotgun (WGS) entry which is preliminary data.</text>
</comment>
<dbReference type="Proteomes" id="UP001501447">
    <property type="component" value="Unassembled WGS sequence"/>
</dbReference>
<accession>A0ABN3QKF8</accession>
<protein>
    <submittedName>
        <fullName evidence="1">Uncharacterized protein</fullName>
    </submittedName>
</protein>
<sequence>MIYDVCADLLVPSSPGEGEVVQAGNAEYRVVDAVTFEAAVAEDFPGLHAGEGVLDAGADLAVRGVVFLFPRLQFALAGFAAVRNDQAGAPVAAVRDNRGPADGGPRTGQLPRLAVVTVAGNGRPTATTSRVSASMTTWWLVEYR</sequence>
<name>A0ABN3QKF8_9ACTN</name>
<evidence type="ECO:0000313" key="2">
    <source>
        <dbReference type="Proteomes" id="UP001501447"/>
    </source>
</evidence>
<reference evidence="2" key="1">
    <citation type="journal article" date="2019" name="Int. J. Syst. Evol. Microbiol.">
        <title>The Global Catalogue of Microorganisms (GCM) 10K type strain sequencing project: providing services to taxonomists for standard genome sequencing and annotation.</title>
        <authorList>
            <consortium name="The Broad Institute Genomics Platform"/>
            <consortium name="The Broad Institute Genome Sequencing Center for Infectious Disease"/>
            <person name="Wu L."/>
            <person name="Ma J."/>
        </authorList>
    </citation>
    <scope>NUCLEOTIDE SEQUENCE [LARGE SCALE GENOMIC DNA]</scope>
    <source>
        <strain evidence="2">JCM 16373</strain>
    </source>
</reference>
<evidence type="ECO:0000313" key="1">
    <source>
        <dbReference type="EMBL" id="GAA2628769.1"/>
    </source>
</evidence>
<keyword evidence="2" id="KW-1185">Reference proteome</keyword>